<accession>A0A3P7E7K1</accession>
<keyword evidence="1" id="KW-1133">Transmembrane helix</keyword>
<dbReference type="AlphaFoldDB" id="A0A3P7E7K1"/>
<dbReference type="InParanoid" id="A0A3P7E7K1"/>
<feature type="transmembrane region" description="Helical" evidence="1">
    <location>
        <begin position="36"/>
        <end position="56"/>
    </location>
</feature>
<evidence type="ECO:0000313" key="3">
    <source>
        <dbReference type="Proteomes" id="UP000270924"/>
    </source>
</evidence>
<gene>
    <name evidence="2" type="ORF">WBA_LOCUS5650</name>
</gene>
<dbReference type="EMBL" id="UYWW01002889">
    <property type="protein sequence ID" value="VDM12264.1"/>
    <property type="molecule type" value="Genomic_DNA"/>
</dbReference>
<proteinExistence type="predicted"/>
<dbReference type="OMA" id="HSYAAEY"/>
<keyword evidence="3" id="KW-1185">Reference proteome</keyword>
<dbReference type="Proteomes" id="UP000270924">
    <property type="component" value="Unassembled WGS sequence"/>
</dbReference>
<reference evidence="2 3" key="1">
    <citation type="submission" date="2018-11" db="EMBL/GenBank/DDBJ databases">
        <authorList>
            <consortium name="Pathogen Informatics"/>
        </authorList>
    </citation>
    <scope>NUCLEOTIDE SEQUENCE [LARGE SCALE GENOMIC DNA]</scope>
</reference>
<sequence>MTSQQGAFAIAMVSSFLIISNLILKAFGLSDIGWNWELLFLFIDAVVILSLFYGIIVEKTALLQPFVILTISFLILLPIFLISAIYDLHSYAAEYVELAVSNRMQRIASIISVPQGKWYVS</sequence>
<keyword evidence="1" id="KW-0472">Membrane</keyword>
<keyword evidence="1" id="KW-0812">Transmembrane</keyword>
<feature type="transmembrane region" description="Helical" evidence="1">
    <location>
        <begin position="62"/>
        <end position="86"/>
    </location>
</feature>
<evidence type="ECO:0000313" key="2">
    <source>
        <dbReference type="EMBL" id="VDM12264.1"/>
    </source>
</evidence>
<name>A0A3P7E7K1_WUCBA</name>
<dbReference type="FunCoup" id="A0A3P7E7K1">
    <property type="interactions" value="11"/>
</dbReference>
<dbReference type="OrthoDB" id="5833548at2759"/>
<protein>
    <submittedName>
        <fullName evidence="2">Uncharacterized protein</fullName>
    </submittedName>
</protein>
<evidence type="ECO:0000256" key="1">
    <source>
        <dbReference type="SAM" id="Phobius"/>
    </source>
</evidence>
<feature type="transmembrane region" description="Helical" evidence="1">
    <location>
        <begin position="6"/>
        <end position="24"/>
    </location>
</feature>
<organism evidence="2 3">
    <name type="scientific">Wuchereria bancrofti</name>
    <dbReference type="NCBI Taxonomy" id="6293"/>
    <lineage>
        <taxon>Eukaryota</taxon>
        <taxon>Metazoa</taxon>
        <taxon>Ecdysozoa</taxon>
        <taxon>Nematoda</taxon>
        <taxon>Chromadorea</taxon>
        <taxon>Rhabditida</taxon>
        <taxon>Spirurina</taxon>
        <taxon>Spiruromorpha</taxon>
        <taxon>Filarioidea</taxon>
        <taxon>Onchocercidae</taxon>
        <taxon>Wuchereria</taxon>
    </lineage>
</organism>